<feature type="compositionally biased region" description="Polar residues" evidence="1">
    <location>
        <begin position="525"/>
        <end position="545"/>
    </location>
</feature>
<dbReference type="EMBL" id="MU069658">
    <property type="protein sequence ID" value="KAF5836476.1"/>
    <property type="molecule type" value="Genomic_DNA"/>
</dbReference>
<feature type="region of interest" description="Disordered" evidence="1">
    <location>
        <begin position="522"/>
        <end position="594"/>
    </location>
</feature>
<sequence length="717" mass="78229">MNASSKQRCHDTAASRAKALERLLIMLLIHCAQSRVFRVKVGIAVGNTAQCSEMEDAHRGHKLFADKLNSAQTLFIEDSKGEKHRLLFEYTRYNDDCDQGKHNDLVRKLIFEDKVHFMLGSTPVFAESESLIANNAEKLMYHCCVGPDSLYEKDMKNIFGITVSNTRYPLKALKSMGLAGNVQRLYIFSLSDNIFTSSTCESAAEFAGGILAKLSPNVEVIKMRQYTSSNVSADSSFYDHIVDEAIDLQADALLGCDFKEPGIAVTRALANRNYYVKALWLTVAPAHADFVPSLGPEVANNVLSAGQWHPAMTFADEFFGTTAEYRGVFEQAFNLTPSYVAAQASATSYSLAVAVRDAFQGCTLPDDPGLDMDQLLSNSSMLECVDEDGDAIVVNGYKHVKRTLAQQDLLTFFGEVAFNRYRRNIAKSAATFQILDGMLQAVLPLEFANKAIVMPWPEPENHENVPATIGVMKQLLWDGSWESGKAMYKSALVALEPLTEARLATKASATGMDPASTAEGAFQDANASSTAPLPATEHSSNTSFCGSEPHGQPVRLPSRHANQASNTPDLEDPASSHSHGEQSISTGKQPGQARKGSVFFPAVSKLLGGTKEHDVDQERQPPVHGSAVPVLTKKQVLQLLWQYKCLQVHPNIVPVMGVVWSLPSLPSNLPVLVLECEELGALSSVQENETLVLDAVKKLDIAMDLATALAYLHAQVR</sequence>
<dbReference type="InterPro" id="IPR028082">
    <property type="entry name" value="Peripla_BP_I"/>
</dbReference>
<gene>
    <name evidence="2" type="ORF">DUNSADRAFT_5862</name>
</gene>
<proteinExistence type="predicted"/>
<comment type="caution">
    <text evidence="2">The sequence shown here is derived from an EMBL/GenBank/DDBJ whole genome shotgun (WGS) entry which is preliminary data.</text>
</comment>
<accession>A0ABQ7GPE9</accession>
<evidence type="ECO:0000256" key="1">
    <source>
        <dbReference type="SAM" id="MobiDB-lite"/>
    </source>
</evidence>
<feature type="compositionally biased region" description="Polar residues" evidence="1">
    <location>
        <begin position="575"/>
        <end position="589"/>
    </location>
</feature>
<name>A0ABQ7GPE9_DUNSA</name>
<organism evidence="2 3">
    <name type="scientific">Dunaliella salina</name>
    <name type="common">Green alga</name>
    <name type="synonym">Protococcus salinus</name>
    <dbReference type="NCBI Taxonomy" id="3046"/>
    <lineage>
        <taxon>Eukaryota</taxon>
        <taxon>Viridiplantae</taxon>
        <taxon>Chlorophyta</taxon>
        <taxon>core chlorophytes</taxon>
        <taxon>Chlorophyceae</taxon>
        <taxon>CS clade</taxon>
        <taxon>Chlamydomonadales</taxon>
        <taxon>Dunaliellaceae</taxon>
        <taxon>Dunaliella</taxon>
    </lineage>
</organism>
<dbReference type="Gene3D" id="3.40.50.2300">
    <property type="match status" value="2"/>
</dbReference>
<reference evidence="2" key="1">
    <citation type="submission" date="2017-08" db="EMBL/GenBank/DDBJ databases">
        <authorList>
            <person name="Polle J.E."/>
            <person name="Barry K."/>
            <person name="Cushman J."/>
            <person name="Schmutz J."/>
            <person name="Tran D."/>
            <person name="Hathwaick L.T."/>
            <person name="Yim W.C."/>
            <person name="Jenkins J."/>
            <person name="Mckie-Krisberg Z.M."/>
            <person name="Prochnik S."/>
            <person name="Lindquist E."/>
            <person name="Dockter R.B."/>
            <person name="Adam C."/>
            <person name="Molina H."/>
            <person name="Bunkerborg J."/>
            <person name="Jin E."/>
            <person name="Buchheim M."/>
            <person name="Magnuson J."/>
        </authorList>
    </citation>
    <scope>NUCLEOTIDE SEQUENCE</scope>
    <source>
        <strain evidence="2">CCAP 19/18</strain>
    </source>
</reference>
<dbReference type="SUPFAM" id="SSF53822">
    <property type="entry name" value="Periplasmic binding protein-like I"/>
    <property type="match status" value="1"/>
</dbReference>
<dbReference type="Gene3D" id="1.10.510.10">
    <property type="entry name" value="Transferase(Phosphotransferase) domain 1"/>
    <property type="match status" value="1"/>
</dbReference>
<evidence type="ECO:0000313" key="3">
    <source>
        <dbReference type="Proteomes" id="UP000815325"/>
    </source>
</evidence>
<dbReference type="Proteomes" id="UP000815325">
    <property type="component" value="Unassembled WGS sequence"/>
</dbReference>
<protein>
    <submittedName>
        <fullName evidence="2">Periplasmic binding protein-like I</fullName>
    </submittedName>
</protein>
<dbReference type="SUPFAM" id="SSF56112">
    <property type="entry name" value="Protein kinase-like (PK-like)"/>
    <property type="match status" value="1"/>
</dbReference>
<dbReference type="InterPro" id="IPR011009">
    <property type="entry name" value="Kinase-like_dom_sf"/>
</dbReference>
<keyword evidence="3" id="KW-1185">Reference proteome</keyword>
<evidence type="ECO:0000313" key="2">
    <source>
        <dbReference type="EMBL" id="KAF5836476.1"/>
    </source>
</evidence>